<feature type="region of interest" description="Disordered" evidence="1">
    <location>
        <begin position="26"/>
        <end position="54"/>
    </location>
</feature>
<comment type="caution">
    <text evidence="3">The sequence shown here is derived from an EMBL/GenBank/DDBJ whole genome shotgun (WGS) entry which is preliminary data.</text>
</comment>
<protein>
    <submittedName>
        <fullName evidence="3">Uncharacterized protein</fullName>
    </submittedName>
</protein>
<proteinExistence type="predicted"/>
<dbReference type="EMBL" id="QFXE01000011">
    <property type="protein sequence ID" value="RDH85844.1"/>
    <property type="molecule type" value="Genomic_DNA"/>
</dbReference>
<name>A0A370DN87_9GAMM</name>
<dbReference type="AlphaFoldDB" id="A0A370DN87"/>
<evidence type="ECO:0000313" key="3">
    <source>
        <dbReference type="EMBL" id="RDH85844.1"/>
    </source>
</evidence>
<keyword evidence="4" id="KW-1185">Reference proteome</keyword>
<feature type="chain" id="PRO_5016959464" evidence="2">
    <location>
        <begin position="27"/>
        <end position="310"/>
    </location>
</feature>
<organism evidence="3 4">
    <name type="scientific">endosymbiont of Escarpia spicata</name>
    <dbReference type="NCBI Taxonomy" id="2200908"/>
    <lineage>
        <taxon>Bacteria</taxon>
        <taxon>Pseudomonadati</taxon>
        <taxon>Pseudomonadota</taxon>
        <taxon>Gammaproteobacteria</taxon>
        <taxon>sulfur-oxidizing symbionts</taxon>
    </lineage>
</organism>
<feature type="signal peptide" evidence="2">
    <location>
        <begin position="1"/>
        <end position="26"/>
    </location>
</feature>
<keyword evidence="2" id="KW-0732">Signal</keyword>
<evidence type="ECO:0000256" key="1">
    <source>
        <dbReference type="SAM" id="MobiDB-lite"/>
    </source>
</evidence>
<dbReference type="Proteomes" id="UP000254771">
    <property type="component" value="Unassembled WGS sequence"/>
</dbReference>
<sequence>MNYSKWPSILIAGSLALLPAAVPAQSAHHHAPHADEHATQNNGNKTETETETEFHKGLNVERLLIKQPTAKGVEIELSYRIVEVEELPAHPMATFIITEEREAENEKHLEQNESKETENKEITEFVKLDRLQMIAMSVSAEKAAETPVSKLTFWDKKGLVTPGKPVVVAVAGLEQHDIVPKKGAGYISGGALEAERLKAELEKPPAGASLDVIDAKLSGNGGLLNVQFRSKGIKSMDTAGKNTYVLDPTTGNRYSVLRVPRLGMMAPKDLGRLGSSFMVIHNRNNEIKAGQRVSIVVAGARQDNVLILEN</sequence>
<reference evidence="3 4" key="1">
    <citation type="journal article" date="2018" name="ISME J.">
        <title>Endosymbiont genomes yield clues of tubeworm success.</title>
        <authorList>
            <person name="Li Y."/>
            <person name="Liles M.R."/>
            <person name="Halanych K.M."/>
        </authorList>
    </citation>
    <scope>NUCLEOTIDE SEQUENCE [LARGE SCALE GENOMIC DNA]</scope>
    <source>
        <strain evidence="3">A1462</strain>
    </source>
</reference>
<gene>
    <name evidence="3" type="ORF">DIZ78_09650</name>
</gene>
<evidence type="ECO:0000256" key="2">
    <source>
        <dbReference type="SAM" id="SignalP"/>
    </source>
</evidence>
<accession>A0A370DN87</accession>
<evidence type="ECO:0000313" key="4">
    <source>
        <dbReference type="Proteomes" id="UP000254771"/>
    </source>
</evidence>